<organism evidence="2 3">
    <name type="scientific">Plantactinospora mayteni</name>
    <dbReference type="NCBI Taxonomy" id="566021"/>
    <lineage>
        <taxon>Bacteria</taxon>
        <taxon>Bacillati</taxon>
        <taxon>Actinomycetota</taxon>
        <taxon>Actinomycetes</taxon>
        <taxon>Micromonosporales</taxon>
        <taxon>Micromonosporaceae</taxon>
        <taxon>Plantactinospora</taxon>
    </lineage>
</organism>
<feature type="domain" description="DUF6879" evidence="1">
    <location>
        <begin position="21"/>
        <end position="190"/>
    </location>
</feature>
<dbReference type="InterPro" id="IPR049244">
    <property type="entry name" value="DUF6879"/>
</dbReference>
<dbReference type="Proteomes" id="UP000621500">
    <property type="component" value="Unassembled WGS sequence"/>
</dbReference>
<dbReference type="EMBL" id="BONX01000072">
    <property type="protein sequence ID" value="GIH01473.1"/>
    <property type="molecule type" value="Genomic_DNA"/>
</dbReference>
<sequence>MRDLLDGAVGERMELKAYYADFEEKFWATTEPGFWKLERQQFFKEPDLESWQAFAKGDWQESLRIIEAGRPAMIDYYRKVEERGFVTRRVRVVEQPIIPYLQWELQILRMRDQYGGSVRIVDGEQVADFEHDAPLPEIYTLGTTVMYQAVYDDDGVLESARRFVDRDLVARCQRFIQNLYEIGQPLEPFFAEHVAVLPPPRQP</sequence>
<evidence type="ECO:0000313" key="2">
    <source>
        <dbReference type="EMBL" id="GIH01473.1"/>
    </source>
</evidence>
<evidence type="ECO:0000259" key="1">
    <source>
        <dbReference type="Pfam" id="PF21806"/>
    </source>
</evidence>
<name>A0ABQ4F3J8_9ACTN</name>
<protein>
    <recommendedName>
        <fullName evidence="1">DUF6879 domain-containing protein</fullName>
    </recommendedName>
</protein>
<accession>A0ABQ4F3J8</accession>
<keyword evidence="3" id="KW-1185">Reference proteome</keyword>
<dbReference type="RefSeq" id="WP_203862726.1">
    <property type="nucleotide sequence ID" value="NZ_BAAAZQ010000040.1"/>
</dbReference>
<dbReference type="Pfam" id="PF21806">
    <property type="entry name" value="DUF6879"/>
    <property type="match status" value="1"/>
</dbReference>
<proteinExistence type="predicted"/>
<evidence type="ECO:0000313" key="3">
    <source>
        <dbReference type="Proteomes" id="UP000621500"/>
    </source>
</evidence>
<gene>
    <name evidence="2" type="ORF">Pma05_80450</name>
</gene>
<comment type="caution">
    <text evidence="2">The sequence shown here is derived from an EMBL/GenBank/DDBJ whole genome shotgun (WGS) entry which is preliminary data.</text>
</comment>
<reference evidence="2 3" key="1">
    <citation type="submission" date="2021-01" db="EMBL/GenBank/DDBJ databases">
        <title>Whole genome shotgun sequence of Plantactinospora mayteni NBRC 109088.</title>
        <authorList>
            <person name="Komaki H."/>
            <person name="Tamura T."/>
        </authorList>
    </citation>
    <scope>NUCLEOTIDE SEQUENCE [LARGE SCALE GENOMIC DNA]</scope>
    <source>
        <strain evidence="2 3">NBRC 109088</strain>
    </source>
</reference>